<dbReference type="OrthoDB" id="6612025at2759"/>
<dbReference type="Proteomes" id="UP000000311">
    <property type="component" value="Unassembled WGS sequence"/>
</dbReference>
<dbReference type="AlphaFoldDB" id="E2ARB4"/>
<feature type="non-terminal residue" evidence="2">
    <location>
        <position position="1"/>
    </location>
</feature>
<name>E2ARB4_CAMFO</name>
<reference evidence="2 3" key="1">
    <citation type="journal article" date="2010" name="Science">
        <title>Genomic comparison of the ants Camponotus floridanus and Harpegnathos saltator.</title>
        <authorList>
            <person name="Bonasio R."/>
            <person name="Zhang G."/>
            <person name="Ye C."/>
            <person name="Mutti N.S."/>
            <person name="Fang X."/>
            <person name="Qin N."/>
            <person name="Donahue G."/>
            <person name="Yang P."/>
            <person name="Li Q."/>
            <person name="Li C."/>
            <person name="Zhang P."/>
            <person name="Huang Z."/>
            <person name="Berger S.L."/>
            <person name="Reinberg D."/>
            <person name="Wang J."/>
            <person name="Liebig J."/>
        </authorList>
    </citation>
    <scope>NUCLEOTIDE SEQUENCE [LARGE SCALE GENOMIC DNA]</scope>
    <source>
        <strain evidence="3">C129</strain>
    </source>
</reference>
<evidence type="ECO:0000313" key="3">
    <source>
        <dbReference type="Proteomes" id="UP000000311"/>
    </source>
</evidence>
<evidence type="ECO:0000313" key="2">
    <source>
        <dbReference type="EMBL" id="EFN64031.1"/>
    </source>
</evidence>
<feature type="region of interest" description="Disordered" evidence="1">
    <location>
        <begin position="48"/>
        <end position="70"/>
    </location>
</feature>
<proteinExistence type="predicted"/>
<dbReference type="InParanoid" id="E2ARB4"/>
<accession>E2ARB4</accession>
<gene>
    <name evidence="2" type="ORF">EAG_02920</name>
</gene>
<organism evidence="3">
    <name type="scientific">Camponotus floridanus</name>
    <name type="common">Florida carpenter ant</name>
    <dbReference type="NCBI Taxonomy" id="104421"/>
    <lineage>
        <taxon>Eukaryota</taxon>
        <taxon>Metazoa</taxon>
        <taxon>Ecdysozoa</taxon>
        <taxon>Arthropoda</taxon>
        <taxon>Hexapoda</taxon>
        <taxon>Insecta</taxon>
        <taxon>Pterygota</taxon>
        <taxon>Neoptera</taxon>
        <taxon>Endopterygota</taxon>
        <taxon>Hymenoptera</taxon>
        <taxon>Apocrita</taxon>
        <taxon>Aculeata</taxon>
        <taxon>Formicoidea</taxon>
        <taxon>Formicidae</taxon>
        <taxon>Formicinae</taxon>
        <taxon>Camponotus</taxon>
    </lineage>
</organism>
<sequence length="205" mass="23916">IEEELENIKSKIPSIPKKQFMQIEEVTEMYGIEEVSPTKIEEWEEIPQTKELKSEQSEKKHETLIKDQDKDMKQIPVTTITKEPLQENIEKIVLHLPQPEYKKPTEEKELKEQVTEEITEEVTEGKKPKKITKKKIIKGKQVTEEITAEEYRQSPVTTITEGPLEEIVIPTLQLEFAKPTKEEEIREEVTVTEEIVEGKKPKKIT</sequence>
<evidence type="ECO:0000256" key="1">
    <source>
        <dbReference type="SAM" id="MobiDB-lite"/>
    </source>
</evidence>
<keyword evidence="3" id="KW-1185">Reference proteome</keyword>
<dbReference type="STRING" id="104421.E2ARB4"/>
<feature type="non-terminal residue" evidence="2">
    <location>
        <position position="205"/>
    </location>
</feature>
<evidence type="ECO:0008006" key="4">
    <source>
        <dbReference type="Google" id="ProtNLM"/>
    </source>
</evidence>
<dbReference type="EMBL" id="GL442010">
    <property type="protein sequence ID" value="EFN64031.1"/>
    <property type="molecule type" value="Genomic_DNA"/>
</dbReference>
<protein>
    <recommendedName>
        <fullName evidence="4">Titin</fullName>
    </recommendedName>
</protein>